<dbReference type="Pfam" id="PF03732">
    <property type="entry name" value="Retrotrans_gag"/>
    <property type="match status" value="1"/>
</dbReference>
<feature type="region of interest" description="Disordered" evidence="2">
    <location>
        <begin position="1004"/>
        <end position="1032"/>
    </location>
</feature>
<dbReference type="PROSITE" id="PS50158">
    <property type="entry name" value="ZF_CCHC"/>
    <property type="match status" value="1"/>
</dbReference>
<dbReference type="Pfam" id="PF08284">
    <property type="entry name" value="RVP_2"/>
    <property type="match status" value="1"/>
</dbReference>
<evidence type="ECO:0000256" key="1">
    <source>
        <dbReference type="PROSITE-ProRule" id="PRU00047"/>
    </source>
</evidence>
<feature type="compositionally biased region" description="Polar residues" evidence="2">
    <location>
        <begin position="829"/>
        <end position="871"/>
    </location>
</feature>
<dbReference type="SUPFAM" id="SSF57756">
    <property type="entry name" value="Retrovirus zinc finger-like domains"/>
    <property type="match status" value="1"/>
</dbReference>
<evidence type="ECO:0000259" key="3">
    <source>
        <dbReference type="PROSITE" id="PS50158"/>
    </source>
</evidence>
<dbReference type="Pfam" id="PF00098">
    <property type="entry name" value="zf-CCHC"/>
    <property type="match status" value="1"/>
</dbReference>
<proteinExistence type="predicted"/>
<comment type="caution">
    <text evidence="4">The sequence shown here is derived from an EMBL/GenBank/DDBJ whole genome shotgun (WGS) entry which is preliminary data.</text>
</comment>
<dbReference type="SMART" id="SM00343">
    <property type="entry name" value="ZnF_C2HC"/>
    <property type="match status" value="1"/>
</dbReference>
<gene>
    <name evidence="4" type="ORF">Tci_007864</name>
</gene>
<dbReference type="InterPro" id="IPR001878">
    <property type="entry name" value="Znf_CCHC"/>
</dbReference>
<keyword evidence="1" id="KW-0863">Zinc-finger</keyword>
<dbReference type="Gene3D" id="2.40.70.10">
    <property type="entry name" value="Acid Proteases"/>
    <property type="match status" value="1"/>
</dbReference>
<sequence>MAGENIDNLTMEQYLTLTRGNQAPGVARPEIKGNVNFEIKSQFIRELREDTFSGNKNDDAHEHTEHILDIVGLINIPGVTHDAVMLRVFPITLTGAAKRWVDRLTPGTINTWDLLKKSFIQRYCPSSKTIKQLKDIHNFKQEGEQTLYHAWESSPSRSTCGSNNYEGMAAIASKLDNLGRDMKKLKENVYAIQVGCRLCRGPHLDKKGLNEEVKSMEEVKYWDFGQPYTNNNRVNENFSGGYMGASICIIPFSMYKRLGMGKLEPINMVIEMADNTKSIPKGIVKNLLIKIDKFIFPIDFVILDMIEDFRIPIILGRPLLAMAHANVEIFRKTISLEKKEQIGCEALSQEKEGLRKYWASCDPHNDTCDGGGLPNDVEILYWESTNDNERVDLEWEKLSFNNWDIYDSWKSIMELYMMNRQHGRMIIESVENGPLIWPSIEENGVTRPKKYSELSATKVIQADCDVKAINIILQGLPPEERECKLYDDFNKFAYKKGETLHDFYLRFSLLLNDMNIYNMKPENLKKVMIPRQQATINNGRVTLQPIQARQTSLTAGTTRKYNLGASGINSKKQNTIICYNCKGEGHVSKQCTKPKRKHDDSWFTDKVLLVQAQASGQILHEEELPFLADPRILEVALVENLSHYGSDALAEVHNHDNVHINMINQVMPLMPSSKQSNIMNHSEYEITSDSNIIPYSQPTIVEVPKELYKVSMVNTSLKKLKHHLAGFDMVVKQRTMATAITEGKWEFELTKAGFRDEIIPFVKALKDLFNSFDQYMVDELSEVQNVFHQTEQELLKIIRQTCPGFNNSREKLVAVTPKNKDKRVRFTEPVTSSGNTNKKTASSSNLVYNKPALSSTGVKPSTSASGSQPSCTKKDKIQRPPRNTQKNKVEAHTRTVKSSLKNKNCAVEPKRTACVQHSKLNVNSELKCVTCNGCMFSDNHDLCVLDFINNMNARVKSKSVKKSNMFPLTKITTTAVVPLKKPIALESDTPKPVVTLVYSRKPKKSKNNVPISKSKHIKSLSANKKEPNKSWGSTVSNVLSSSLDECMLSKLFSELLTLPPSVDHPALEVIALIAEVVAPGPVASTENHDLDVAHMNHDLFFGISIPKVPSDQSSSTNCIHTLNEFERLGVWELIPQPDKVMVITLKWIYKVKQDELGGILKNKAWLVAHGYRQEEGIDFEVSFVRVARLESIRIFLAFAAHMNMVVYQMDVKTASLNGNLREKVYVTQPDGFVDPDNPNHIYKLKKALYGLNKLHKRGLQISQSHRGIFINQSKYALESLKKYGFDSCDPVDTLMVEKSKLDKDKEGKTVDPSYYRGMIGTLLYLTASRPDLQFAICMCARYQARPTEKHLLAVKRIFQYLRGTVNRGLWSKHIDIRYHLIKEHVENGVIELYFVNTEYQLADIFTKALGRERVEFLINKLGMRSFTSETLKQLADEVKEGVALLNLSGGLFQSHGGRDISSLVRIVPTKMELVLEQTQQGASYEVSVSAEGVEELKRKVKIKGEKKEALLTLKAKTGSIHLLSKTLSCCLGTMVIATISDEVIKTLSSISVD</sequence>
<dbReference type="Pfam" id="PF07727">
    <property type="entry name" value="RVT_2"/>
    <property type="match status" value="1"/>
</dbReference>
<dbReference type="InterPro" id="IPR013103">
    <property type="entry name" value="RVT_2"/>
</dbReference>
<evidence type="ECO:0000256" key="2">
    <source>
        <dbReference type="SAM" id="MobiDB-lite"/>
    </source>
</evidence>
<feature type="region of interest" description="Disordered" evidence="2">
    <location>
        <begin position="816"/>
        <end position="898"/>
    </location>
</feature>
<dbReference type="CDD" id="cd09272">
    <property type="entry name" value="RNase_HI_RT_Ty1"/>
    <property type="match status" value="1"/>
</dbReference>
<dbReference type="EMBL" id="BKCJ010000743">
    <property type="protein sequence ID" value="GEU35886.1"/>
    <property type="molecule type" value="Genomic_DNA"/>
</dbReference>
<protein>
    <recommendedName>
        <fullName evidence="3">CCHC-type domain-containing protein</fullName>
    </recommendedName>
</protein>
<dbReference type="PANTHER" id="PTHR33067">
    <property type="entry name" value="RNA-DIRECTED DNA POLYMERASE-RELATED"/>
    <property type="match status" value="1"/>
</dbReference>
<organism evidence="4">
    <name type="scientific">Tanacetum cinerariifolium</name>
    <name type="common">Dalmatian daisy</name>
    <name type="synonym">Chrysanthemum cinerariifolium</name>
    <dbReference type="NCBI Taxonomy" id="118510"/>
    <lineage>
        <taxon>Eukaryota</taxon>
        <taxon>Viridiplantae</taxon>
        <taxon>Streptophyta</taxon>
        <taxon>Embryophyta</taxon>
        <taxon>Tracheophyta</taxon>
        <taxon>Spermatophyta</taxon>
        <taxon>Magnoliopsida</taxon>
        <taxon>eudicotyledons</taxon>
        <taxon>Gunneridae</taxon>
        <taxon>Pentapetalae</taxon>
        <taxon>asterids</taxon>
        <taxon>campanulids</taxon>
        <taxon>Asterales</taxon>
        <taxon>Asteraceae</taxon>
        <taxon>Asteroideae</taxon>
        <taxon>Anthemideae</taxon>
        <taxon>Anthemidinae</taxon>
        <taxon>Tanacetum</taxon>
    </lineage>
</organism>
<reference evidence="4" key="1">
    <citation type="journal article" date="2019" name="Sci. Rep.">
        <title>Draft genome of Tanacetum cinerariifolium, the natural source of mosquito coil.</title>
        <authorList>
            <person name="Yamashiro T."/>
            <person name="Shiraishi A."/>
            <person name="Satake H."/>
            <person name="Nakayama K."/>
        </authorList>
    </citation>
    <scope>NUCLEOTIDE SEQUENCE</scope>
</reference>
<name>A0A6L2JG35_TANCI</name>
<keyword evidence="1" id="KW-0479">Metal-binding</keyword>
<dbReference type="InterPro" id="IPR005162">
    <property type="entry name" value="Retrotrans_gag_dom"/>
</dbReference>
<dbReference type="GO" id="GO:0003676">
    <property type="term" value="F:nucleic acid binding"/>
    <property type="evidence" value="ECO:0007669"/>
    <property type="project" value="InterPro"/>
</dbReference>
<dbReference type="InterPro" id="IPR021109">
    <property type="entry name" value="Peptidase_aspartic_dom_sf"/>
</dbReference>
<dbReference type="CDD" id="cd00303">
    <property type="entry name" value="retropepsin_like"/>
    <property type="match status" value="1"/>
</dbReference>
<accession>A0A6L2JG35</accession>
<dbReference type="Gene3D" id="4.10.60.10">
    <property type="entry name" value="Zinc finger, CCHC-type"/>
    <property type="match status" value="1"/>
</dbReference>
<dbReference type="InterPro" id="IPR036875">
    <property type="entry name" value="Znf_CCHC_sf"/>
</dbReference>
<dbReference type="GO" id="GO:0008270">
    <property type="term" value="F:zinc ion binding"/>
    <property type="evidence" value="ECO:0007669"/>
    <property type="project" value="UniProtKB-KW"/>
</dbReference>
<dbReference type="PANTHER" id="PTHR33067:SF9">
    <property type="entry name" value="RNA-DIRECTED DNA POLYMERASE"/>
    <property type="match status" value="1"/>
</dbReference>
<feature type="domain" description="CCHC-type" evidence="3">
    <location>
        <begin position="578"/>
        <end position="593"/>
    </location>
</feature>
<evidence type="ECO:0000313" key="4">
    <source>
        <dbReference type="EMBL" id="GEU35886.1"/>
    </source>
</evidence>
<keyword evidence="1" id="KW-0862">Zinc</keyword>